<accession>A0ABC9WMK8</accession>
<name>A0ABC9WMK8_GRUJA</name>
<dbReference type="EMBL" id="BAAFJT010000003">
    <property type="protein sequence ID" value="GAB0186420.1"/>
    <property type="molecule type" value="Genomic_DNA"/>
</dbReference>
<dbReference type="AlphaFoldDB" id="A0ABC9WMK8"/>
<sequence>MKMVKTRTGITMESVGPNLHKNPIELSYPLSFSKNLSFKKKNNYLNTQGELVQAEVCRAERLDPAKPVLPGGGNHHLIFPALSFPALSAIRHVPSCKLSLWSFR</sequence>
<dbReference type="Proteomes" id="UP001623348">
    <property type="component" value="Unassembled WGS sequence"/>
</dbReference>
<evidence type="ECO:0000313" key="2">
    <source>
        <dbReference type="Proteomes" id="UP001623348"/>
    </source>
</evidence>
<evidence type="ECO:0000313" key="1">
    <source>
        <dbReference type="EMBL" id="GAB0186420.1"/>
    </source>
</evidence>
<gene>
    <name evidence="1" type="ORF">GRJ2_001107300</name>
</gene>
<proteinExistence type="predicted"/>
<protein>
    <submittedName>
        <fullName evidence="1">Uncharacterized protein</fullName>
    </submittedName>
</protein>
<reference evidence="1 2" key="1">
    <citation type="submission" date="2024-06" db="EMBL/GenBank/DDBJ databases">
        <title>The draft genome of Grus japonensis, version 3.</title>
        <authorList>
            <person name="Nabeshima K."/>
            <person name="Suzuki S."/>
            <person name="Onuma M."/>
        </authorList>
    </citation>
    <scope>NUCLEOTIDE SEQUENCE [LARGE SCALE GENOMIC DNA]</scope>
    <source>
        <strain evidence="1 2">451A</strain>
    </source>
</reference>
<keyword evidence="2" id="KW-1185">Reference proteome</keyword>
<organism evidence="1 2">
    <name type="scientific">Grus japonensis</name>
    <name type="common">Japanese crane</name>
    <name type="synonym">Red-crowned crane</name>
    <dbReference type="NCBI Taxonomy" id="30415"/>
    <lineage>
        <taxon>Eukaryota</taxon>
        <taxon>Metazoa</taxon>
        <taxon>Chordata</taxon>
        <taxon>Craniata</taxon>
        <taxon>Vertebrata</taxon>
        <taxon>Euteleostomi</taxon>
        <taxon>Archelosauria</taxon>
        <taxon>Archosauria</taxon>
        <taxon>Dinosauria</taxon>
        <taxon>Saurischia</taxon>
        <taxon>Theropoda</taxon>
        <taxon>Coelurosauria</taxon>
        <taxon>Aves</taxon>
        <taxon>Neognathae</taxon>
        <taxon>Neoaves</taxon>
        <taxon>Gruiformes</taxon>
        <taxon>Gruidae</taxon>
        <taxon>Grus</taxon>
    </lineage>
</organism>
<comment type="caution">
    <text evidence="1">The sequence shown here is derived from an EMBL/GenBank/DDBJ whole genome shotgun (WGS) entry which is preliminary data.</text>
</comment>